<keyword evidence="7" id="KW-0479">Metal-binding</keyword>
<evidence type="ECO:0000256" key="4">
    <source>
        <dbReference type="ARBA" id="ARBA00012653"/>
    </source>
</evidence>
<dbReference type="InterPro" id="IPR022409">
    <property type="entry name" value="PKD/Chitinase_dom"/>
</dbReference>
<evidence type="ECO:0000256" key="8">
    <source>
        <dbReference type="ARBA" id="ARBA00022729"/>
    </source>
</evidence>
<proteinExistence type="predicted"/>
<dbReference type="SUPFAM" id="SSF49265">
    <property type="entry name" value="Fibronectin type III"/>
    <property type="match status" value="1"/>
</dbReference>
<comment type="cofactor">
    <cofactor evidence="2">
        <name>Zn(2+)</name>
        <dbReference type="ChEBI" id="CHEBI:29105"/>
    </cofactor>
</comment>
<evidence type="ECO:0000313" key="16">
    <source>
        <dbReference type="Proteomes" id="UP000798808"/>
    </source>
</evidence>
<gene>
    <name evidence="15" type="ORF">E1163_28535</name>
</gene>
<feature type="domain" description="Fibronectin type-III" evidence="14">
    <location>
        <begin position="969"/>
        <end position="1054"/>
    </location>
</feature>
<dbReference type="SMART" id="SM00089">
    <property type="entry name" value="PKD"/>
    <property type="match status" value="1"/>
</dbReference>
<dbReference type="InterPro" id="IPR035986">
    <property type="entry name" value="PKD_dom_sf"/>
</dbReference>
<dbReference type="InterPro" id="IPR003961">
    <property type="entry name" value="FN3_dom"/>
</dbReference>
<evidence type="ECO:0000256" key="7">
    <source>
        <dbReference type="ARBA" id="ARBA00022723"/>
    </source>
</evidence>
<evidence type="ECO:0000256" key="6">
    <source>
        <dbReference type="ARBA" id="ARBA00022670"/>
    </source>
</evidence>
<dbReference type="RefSeq" id="WP_155176955.1">
    <property type="nucleotide sequence ID" value="NZ_BAAAFL010000012.1"/>
</dbReference>
<comment type="catalytic activity">
    <reaction evidence="1">
        <text>Digestion of native collagen in the triple helical region at Xaa-|-Gly bonds. With synthetic peptides, a preference is shown for Gly at P3 and P1', Pro and Ala at P2 and P2', and hydroxyproline, Ala or Arg at P3'.</text>
        <dbReference type="EC" id="3.4.24.3"/>
    </reaction>
</comment>
<keyword evidence="8" id="KW-0732">Signal</keyword>
<evidence type="ECO:0000256" key="2">
    <source>
        <dbReference type="ARBA" id="ARBA00001947"/>
    </source>
</evidence>
<dbReference type="NCBIfam" id="TIGR04183">
    <property type="entry name" value="Por_Secre_tail"/>
    <property type="match status" value="1"/>
</dbReference>
<reference evidence="15 16" key="1">
    <citation type="submission" date="2019-02" db="EMBL/GenBank/DDBJ databases">
        <authorList>
            <person name="Goldberg S.R."/>
            <person name="Haltli B.A."/>
            <person name="Correa H."/>
            <person name="Russell K.G."/>
        </authorList>
    </citation>
    <scope>NUCLEOTIDE SEQUENCE [LARGE SCALE GENOMIC DNA]</scope>
    <source>
        <strain evidence="15 16">JCM 16186</strain>
    </source>
</reference>
<dbReference type="EC" id="3.4.24.3" evidence="4"/>
<dbReference type="InterPro" id="IPR036116">
    <property type="entry name" value="FN3_sf"/>
</dbReference>
<dbReference type="Pfam" id="PF08453">
    <property type="entry name" value="Peptidase_M9_N"/>
    <property type="match status" value="1"/>
</dbReference>
<dbReference type="InterPro" id="IPR013783">
    <property type="entry name" value="Ig-like_fold"/>
</dbReference>
<sequence>MNLIIKHRNLLFLIFILYSGNNLFAQTEPKLPHVNESRYVCSRSTHDPFTEKQTGSTNKQLASCPGSLSGWASYGGSSLVQQLKSATDYNSCLRSLFDFDGYNGPIVFSNSNITAVAREMYNISISHNGTLSSGMLGLVTYLHAATYHEFFQSQISLNQDARYWYNNAAESFANNAHLWELTGDALSILDEYLIMCDYEGLRHKSSILSVVKEAMRKMTVQDNWKSIANDNSLLNKYATAYNRIFFLMFRGIQPVDPAFESAVNSDPSFIGQLYDIGVDAELSNNGMLSFMVDNAVGELARMSSSQALRPKVEPYLAQIAGHYPRLTPNWYRAVDAINKGSNCTSYGLCEDMNALRAEVETNLFPNTWSFDDGALVMRTPLPYEKAQNLYYAAKQVQAQMFRFIKTDAPVANDPNSTLNMIIYGSLKEYQEWQTLLYGLSSNNGGMYIERGATFYTYERTPQQSTFTLEELFRHEYVHYLQGRYLINGFWGEDPFYSNNRLVWFEEGMAEHFAGSTDTDGVRIRESQGSAIKNEGPSAYMTVNAVLNANYDQGFKFYRYGNMLWAYWFKYDMSTARELATYTRSGNISAFDTRINQLKSSSALQSAFTNFLNNEVIVPSNWWTVYTPWKKDHLYSIGDVNDIQTEFANITGRNASVSLDASGSLRRFKITGSFSSGNLESALNNIMLQLKAYEMVNNFGYITGYYKNVNGTSATYVISGPLRGAGTSNTAVAQFTADRTATISGGKIAFQNESTGYIKSYNWVFEGGTPSSSTAINPEITYNSPGNYTVALTAVGKDNVANTQTKNSFITVYNKSNLTYCSATVSYDYTEISAVSFAGISKQSSGFPTNGYSDFTHNIGEVEINKTYPLLVNTEYAWSENQIKAWIDWNQDGDFLDAGEEVLYLQGGATEGVVTVPASAASGVTRMRIRYAYGSVPQSCGVDTYMGEVEDYSIAVIGGSTGGDTQPPTAPTSLSAASVTTNSVSLSWGASSDNYGVAAYDVYVNNTKMMTVSTTSCSLQGLSPSTLYAFAVKARDAAGNQSAFSKTINVTTKSSTPVPTYCAAQSSDQVYEWIAEVSLGSFNKTSDKSAYSDFTSEVITIPPGSTNTITLTPGFRPNEPYMEYWAVYIDFNMNGDFSDAGEKVFTGQGTTSISGSISAPSGLSGTTRMRVLMGYNSEPAACGTFSSGEVEDYTVSFSGAAGPSHTAQSGNIIIYPVPTQETLNVRLSNDEEISSFVIIDQRGVVISQGGSGVRSIDVSNIVPGIYYIQAITKEGINNLRFIKE</sequence>
<evidence type="ECO:0000256" key="5">
    <source>
        <dbReference type="ARBA" id="ARBA00022525"/>
    </source>
</evidence>
<dbReference type="InterPro" id="IPR013661">
    <property type="entry name" value="Peptidase_M9_N_dom"/>
</dbReference>
<dbReference type="Pfam" id="PF01752">
    <property type="entry name" value="Peptidase_M9"/>
    <property type="match status" value="1"/>
</dbReference>
<dbReference type="InterPro" id="IPR000601">
    <property type="entry name" value="PKD_dom"/>
</dbReference>
<evidence type="ECO:0000256" key="1">
    <source>
        <dbReference type="ARBA" id="ARBA00000424"/>
    </source>
</evidence>
<comment type="caution">
    <text evidence="15">The sequence shown here is derived from an EMBL/GenBank/DDBJ whole genome shotgun (WGS) entry which is preliminary data.</text>
</comment>
<comment type="subcellular location">
    <subcellularLocation>
        <location evidence="3">Secreted</location>
    </subcellularLocation>
</comment>
<keyword evidence="16" id="KW-1185">Reference proteome</keyword>
<evidence type="ECO:0000313" key="15">
    <source>
        <dbReference type="EMBL" id="MTI28942.1"/>
    </source>
</evidence>
<dbReference type="Pfam" id="PF18962">
    <property type="entry name" value="Por_Secre_tail"/>
    <property type="match status" value="1"/>
</dbReference>
<keyword evidence="10" id="KW-0862">Zinc</keyword>
<dbReference type="PRINTS" id="PR00931">
    <property type="entry name" value="MICOLLPTASE"/>
</dbReference>
<keyword evidence="11" id="KW-0482">Metalloprotease</keyword>
<dbReference type="CDD" id="cd00063">
    <property type="entry name" value="FN3"/>
    <property type="match status" value="1"/>
</dbReference>
<name>A0ABW9RXF2_9BACT</name>
<dbReference type="Pfam" id="PF00801">
    <property type="entry name" value="PKD"/>
    <property type="match status" value="1"/>
</dbReference>
<dbReference type="PROSITE" id="PS50853">
    <property type="entry name" value="FN3"/>
    <property type="match status" value="1"/>
</dbReference>
<keyword evidence="5" id="KW-0964">Secreted</keyword>
<evidence type="ECO:0000259" key="13">
    <source>
        <dbReference type="PROSITE" id="PS50093"/>
    </source>
</evidence>
<dbReference type="Pfam" id="PF00041">
    <property type="entry name" value="fn3"/>
    <property type="match status" value="1"/>
</dbReference>
<evidence type="ECO:0000256" key="10">
    <source>
        <dbReference type="ARBA" id="ARBA00022833"/>
    </source>
</evidence>
<dbReference type="SMART" id="SM00060">
    <property type="entry name" value="FN3"/>
    <property type="match status" value="1"/>
</dbReference>
<dbReference type="InterPro" id="IPR026444">
    <property type="entry name" value="Secre_tail"/>
</dbReference>
<dbReference type="InterPro" id="IPR045474">
    <property type="entry name" value="GEVED"/>
</dbReference>
<dbReference type="Proteomes" id="UP000798808">
    <property type="component" value="Unassembled WGS sequence"/>
</dbReference>
<accession>A0ABW9RXF2</accession>
<dbReference type="Gene3D" id="2.60.40.10">
    <property type="entry name" value="Immunoglobulins"/>
    <property type="match status" value="2"/>
</dbReference>
<evidence type="ECO:0000256" key="3">
    <source>
        <dbReference type="ARBA" id="ARBA00004613"/>
    </source>
</evidence>
<evidence type="ECO:0000256" key="9">
    <source>
        <dbReference type="ARBA" id="ARBA00022801"/>
    </source>
</evidence>
<dbReference type="Gene3D" id="3.40.30.160">
    <property type="entry name" value="Collagenase ColT, N-terminal domain"/>
    <property type="match status" value="1"/>
</dbReference>
<dbReference type="Pfam" id="PF20009">
    <property type="entry name" value="GEVED"/>
    <property type="match status" value="2"/>
</dbReference>
<organism evidence="15 16">
    <name type="scientific">Fulvivirga kasyanovii</name>
    <dbReference type="NCBI Taxonomy" id="396812"/>
    <lineage>
        <taxon>Bacteria</taxon>
        <taxon>Pseudomonadati</taxon>
        <taxon>Bacteroidota</taxon>
        <taxon>Cytophagia</taxon>
        <taxon>Cytophagales</taxon>
        <taxon>Fulvivirgaceae</taxon>
        <taxon>Fulvivirga</taxon>
    </lineage>
</organism>
<dbReference type="CDD" id="cd00146">
    <property type="entry name" value="PKD"/>
    <property type="match status" value="1"/>
</dbReference>
<protein>
    <recommendedName>
        <fullName evidence="4">microbial collagenase</fullName>
        <ecNumber evidence="4">3.4.24.3</ecNumber>
    </recommendedName>
</protein>
<dbReference type="EMBL" id="SMLW01000676">
    <property type="protein sequence ID" value="MTI28942.1"/>
    <property type="molecule type" value="Genomic_DNA"/>
</dbReference>
<dbReference type="PROSITE" id="PS50093">
    <property type="entry name" value="PKD"/>
    <property type="match status" value="1"/>
</dbReference>
<keyword evidence="6" id="KW-0645">Protease</keyword>
<dbReference type="InterPro" id="IPR002169">
    <property type="entry name" value="Peptidase_M9A/M9B"/>
</dbReference>
<keyword evidence="9" id="KW-0378">Hydrolase</keyword>
<keyword evidence="12" id="KW-0865">Zymogen</keyword>
<evidence type="ECO:0000256" key="11">
    <source>
        <dbReference type="ARBA" id="ARBA00023049"/>
    </source>
</evidence>
<dbReference type="SUPFAM" id="SSF49299">
    <property type="entry name" value="PKD domain"/>
    <property type="match status" value="1"/>
</dbReference>
<feature type="domain" description="PKD" evidence="13">
    <location>
        <begin position="730"/>
        <end position="816"/>
    </location>
</feature>
<evidence type="ECO:0000259" key="14">
    <source>
        <dbReference type="PROSITE" id="PS50853"/>
    </source>
</evidence>
<evidence type="ECO:0000256" key="12">
    <source>
        <dbReference type="ARBA" id="ARBA00023145"/>
    </source>
</evidence>
<dbReference type="Gene3D" id="1.10.390.20">
    <property type="match status" value="1"/>
</dbReference>